<dbReference type="KEGG" id="cic:CICLE_v10003048mg"/>
<protein>
    <submittedName>
        <fullName evidence="1">Uncharacterized protein</fullName>
    </submittedName>
</protein>
<name>V4V159_CITCL</name>
<sequence length="73" mass="8238">MKEGNARGGERERERESYNIFIFSLFVQIIPSNILRGISLSNNICLEHVLVNLRISIFHSASTPSFLCLGSKL</sequence>
<dbReference type="EMBL" id="KI536799">
    <property type="protein sequence ID" value="ESR45519.1"/>
    <property type="molecule type" value="Genomic_DNA"/>
</dbReference>
<evidence type="ECO:0000313" key="2">
    <source>
        <dbReference type="Proteomes" id="UP000030687"/>
    </source>
</evidence>
<keyword evidence="2" id="KW-1185">Reference proteome</keyword>
<proteinExistence type="predicted"/>
<organism evidence="1 2">
    <name type="scientific">Citrus clementina</name>
    <name type="common">Clementine</name>
    <name type="synonym">Citrus deliciosa x Citrus sinensis</name>
    <dbReference type="NCBI Taxonomy" id="85681"/>
    <lineage>
        <taxon>Eukaryota</taxon>
        <taxon>Viridiplantae</taxon>
        <taxon>Streptophyta</taxon>
        <taxon>Embryophyta</taxon>
        <taxon>Tracheophyta</taxon>
        <taxon>Spermatophyta</taxon>
        <taxon>Magnoliopsida</taxon>
        <taxon>eudicotyledons</taxon>
        <taxon>Gunneridae</taxon>
        <taxon>Pentapetalae</taxon>
        <taxon>rosids</taxon>
        <taxon>malvids</taxon>
        <taxon>Sapindales</taxon>
        <taxon>Rutaceae</taxon>
        <taxon>Aurantioideae</taxon>
        <taxon>Citrus</taxon>
    </lineage>
</organism>
<dbReference type="AlphaFoldDB" id="V4V159"/>
<dbReference type="Proteomes" id="UP000030687">
    <property type="component" value="Unassembled WGS sequence"/>
</dbReference>
<gene>
    <name evidence="1" type="ORF">CICLE_v10003048mg</name>
</gene>
<dbReference type="InParanoid" id="V4V159"/>
<evidence type="ECO:0000313" key="1">
    <source>
        <dbReference type="EMBL" id="ESR45519.1"/>
    </source>
</evidence>
<dbReference type="Gramene" id="ESR45519">
    <property type="protein sequence ID" value="ESR45519"/>
    <property type="gene ID" value="CICLE_v10003048mg"/>
</dbReference>
<accession>V4V159</accession>
<reference evidence="1 2" key="1">
    <citation type="submission" date="2013-10" db="EMBL/GenBank/DDBJ databases">
        <authorList>
            <consortium name="International Citrus Genome Consortium"/>
            <person name="Jenkins J."/>
            <person name="Schmutz J."/>
            <person name="Prochnik S."/>
            <person name="Rokhsar D."/>
            <person name="Gmitter F."/>
            <person name="Ollitrault P."/>
            <person name="Machado M."/>
            <person name="Talon M."/>
            <person name="Wincker P."/>
            <person name="Jaillon O."/>
            <person name="Morgante M."/>
        </authorList>
    </citation>
    <scope>NUCLEOTIDE SEQUENCE</scope>
    <source>
        <strain evidence="2">cv. Clemenules</strain>
    </source>
</reference>